<dbReference type="PANTHER" id="PTHR30502">
    <property type="entry name" value="2-KETO-3-DEOXY-L-RHAMNONATE ALDOLASE"/>
    <property type="match status" value="1"/>
</dbReference>
<dbReference type="Proteomes" id="UP000433101">
    <property type="component" value="Unassembled WGS sequence"/>
</dbReference>
<evidence type="ECO:0000256" key="3">
    <source>
        <dbReference type="ARBA" id="ARBA00023239"/>
    </source>
</evidence>
<evidence type="ECO:0000256" key="2">
    <source>
        <dbReference type="ARBA" id="ARBA00022723"/>
    </source>
</evidence>
<keyword evidence="3" id="KW-0456">Lyase</keyword>
<evidence type="ECO:0000256" key="1">
    <source>
        <dbReference type="ARBA" id="ARBA00005568"/>
    </source>
</evidence>
<sequence>MSLASRLRAGETVVTAWSSLAAPILSELMAHSGYEAIALDMQHGLHDIASVRDAIASIIAGGAHPAVRVAVDDFATASRVLDFGAEAVIMPMVNSAEDALALVAATKFPPLGARSWAPHQAARRLGYDGLADYTGRANEETLAFAMVETPTALAALDDICEVEGLDGIYVGPSDLSFTLSEGDSVDPTGKRAMEVSAEIAARVTSKGKIAAIYCMTPEHAKAAIGMGYRYVTLGSDQAFIASGVSELLSRLKD</sequence>
<name>A0A7X3LRI4_9HYPH</name>
<dbReference type="GO" id="GO:0005737">
    <property type="term" value="C:cytoplasm"/>
    <property type="evidence" value="ECO:0007669"/>
    <property type="project" value="TreeGrafter"/>
</dbReference>
<dbReference type="InterPro" id="IPR050251">
    <property type="entry name" value="HpcH-HpaI_aldolase"/>
</dbReference>
<accession>A0A7X3LRI4</accession>
<dbReference type="SUPFAM" id="SSF51621">
    <property type="entry name" value="Phosphoenolpyruvate/pyruvate domain"/>
    <property type="match status" value="1"/>
</dbReference>
<dbReference type="InterPro" id="IPR015813">
    <property type="entry name" value="Pyrv/PenolPyrv_kinase-like_dom"/>
</dbReference>
<evidence type="ECO:0000259" key="4">
    <source>
        <dbReference type="Pfam" id="PF03328"/>
    </source>
</evidence>
<dbReference type="Pfam" id="PF03328">
    <property type="entry name" value="HpcH_HpaI"/>
    <property type="match status" value="1"/>
</dbReference>
<comment type="caution">
    <text evidence="5">The sequence shown here is derived from an EMBL/GenBank/DDBJ whole genome shotgun (WGS) entry which is preliminary data.</text>
</comment>
<gene>
    <name evidence="5" type="ORF">GR183_02535</name>
</gene>
<dbReference type="GO" id="GO:0016832">
    <property type="term" value="F:aldehyde-lyase activity"/>
    <property type="evidence" value="ECO:0007669"/>
    <property type="project" value="TreeGrafter"/>
</dbReference>
<keyword evidence="6" id="KW-1185">Reference proteome</keyword>
<feature type="domain" description="HpcH/HpaI aldolase/citrate lyase" evidence="4">
    <location>
        <begin position="16"/>
        <end position="237"/>
    </location>
</feature>
<dbReference type="AlphaFoldDB" id="A0A7X3LRI4"/>
<dbReference type="PANTHER" id="PTHR30502:SF0">
    <property type="entry name" value="PHOSPHOENOLPYRUVATE CARBOXYLASE FAMILY PROTEIN"/>
    <property type="match status" value="1"/>
</dbReference>
<dbReference type="InterPro" id="IPR040442">
    <property type="entry name" value="Pyrv_kinase-like_dom_sf"/>
</dbReference>
<proteinExistence type="inferred from homology"/>
<keyword evidence="2" id="KW-0479">Metal-binding</keyword>
<protein>
    <submittedName>
        <fullName evidence="5">Hydroxyacid aldolase</fullName>
    </submittedName>
</protein>
<dbReference type="EMBL" id="WUMV01000001">
    <property type="protein sequence ID" value="MXN63770.1"/>
    <property type="molecule type" value="Genomic_DNA"/>
</dbReference>
<reference evidence="5 6" key="1">
    <citation type="submission" date="2019-12" db="EMBL/GenBank/DDBJ databases">
        <authorList>
            <person name="Li M."/>
        </authorList>
    </citation>
    <scope>NUCLEOTIDE SEQUENCE [LARGE SCALE GENOMIC DNA]</scope>
    <source>
        <strain evidence="5 6">GBMRC 2046</strain>
    </source>
</reference>
<evidence type="ECO:0000313" key="6">
    <source>
        <dbReference type="Proteomes" id="UP000433101"/>
    </source>
</evidence>
<evidence type="ECO:0000313" key="5">
    <source>
        <dbReference type="EMBL" id="MXN63770.1"/>
    </source>
</evidence>
<dbReference type="InterPro" id="IPR005000">
    <property type="entry name" value="Aldolase/citrate-lyase_domain"/>
</dbReference>
<comment type="similarity">
    <text evidence="1">Belongs to the HpcH/HpaI aldolase family.</text>
</comment>
<organism evidence="5 6">
    <name type="scientific">Stappia sediminis</name>
    <dbReference type="NCBI Taxonomy" id="2692190"/>
    <lineage>
        <taxon>Bacteria</taxon>
        <taxon>Pseudomonadati</taxon>
        <taxon>Pseudomonadota</taxon>
        <taxon>Alphaproteobacteria</taxon>
        <taxon>Hyphomicrobiales</taxon>
        <taxon>Stappiaceae</taxon>
        <taxon>Stappia</taxon>
    </lineage>
</organism>
<dbReference type="GO" id="GO:0046872">
    <property type="term" value="F:metal ion binding"/>
    <property type="evidence" value="ECO:0007669"/>
    <property type="project" value="UniProtKB-KW"/>
</dbReference>
<dbReference type="Gene3D" id="3.20.20.60">
    <property type="entry name" value="Phosphoenolpyruvate-binding domains"/>
    <property type="match status" value="1"/>
</dbReference>